<dbReference type="RefSeq" id="XP_056085502.1">
    <property type="nucleotide sequence ID" value="XM_056231710.1"/>
</dbReference>
<dbReference type="FunFam" id="3.30.200.20:FF:000294">
    <property type="entry name" value="Map kinase kinase"/>
    <property type="match status" value="1"/>
</dbReference>
<accession>A0AA35JB14</accession>
<dbReference type="GO" id="GO:0005935">
    <property type="term" value="C:cellular bud neck"/>
    <property type="evidence" value="ECO:0007669"/>
    <property type="project" value="UniProtKB-ARBA"/>
</dbReference>
<keyword evidence="3" id="KW-0418">Kinase</keyword>
<evidence type="ECO:0000256" key="7">
    <source>
        <dbReference type="ARBA" id="ARBA00049014"/>
    </source>
</evidence>
<dbReference type="GO" id="GO:0043332">
    <property type="term" value="C:mating projection tip"/>
    <property type="evidence" value="ECO:0007669"/>
    <property type="project" value="UniProtKB-ARBA"/>
</dbReference>
<evidence type="ECO:0000256" key="6">
    <source>
        <dbReference type="ARBA" id="ARBA00038999"/>
    </source>
</evidence>
<dbReference type="Proteomes" id="UP001162087">
    <property type="component" value="Chromosome 16"/>
</dbReference>
<evidence type="ECO:0000256" key="8">
    <source>
        <dbReference type="ARBA" id="ARBA00049299"/>
    </source>
</evidence>
<dbReference type="PROSITE" id="PS00108">
    <property type="entry name" value="PROTEIN_KINASE_ST"/>
    <property type="match status" value="1"/>
</dbReference>
<evidence type="ECO:0000256" key="11">
    <source>
        <dbReference type="SAM" id="MobiDB-lite"/>
    </source>
</evidence>
<dbReference type="InterPro" id="IPR011009">
    <property type="entry name" value="Kinase-like_dom_sf"/>
</dbReference>
<evidence type="ECO:0000256" key="5">
    <source>
        <dbReference type="ARBA" id="ARBA00038035"/>
    </source>
</evidence>
<evidence type="ECO:0000256" key="10">
    <source>
        <dbReference type="PROSITE-ProRule" id="PRU10141"/>
    </source>
</evidence>
<comment type="catalytic activity">
    <reaction evidence="9">
        <text>L-tyrosyl-[protein] + ATP = O-phospho-L-tyrosyl-[protein] + ADP + H(+)</text>
        <dbReference type="Rhea" id="RHEA:10596"/>
        <dbReference type="Rhea" id="RHEA-COMP:10136"/>
        <dbReference type="Rhea" id="RHEA-COMP:20101"/>
        <dbReference type="ChEBI" id="CHEBI:15378"/>
        <dbReference type="ChEBI" id="CHEBI:30616"/>
        <dbReference type="ChEBI" id="CHEBI:46858"/>
        <dbReference type="ChEBI" id="CHEBI:61978"/>
        <dbReference type="ChEBI" id="CHEBI:456216"/>
        <dbReference type="EC" id="2.7.12.2"/>
    </reaction>
</comment>
<evidence type="ECO:0000256" key="1">
    <source>
        <dbReference type="ARBA" id="ARBA00022679"/>
    </source>
</evidence>
<feature type="domain" description="Protein kinase" evidence="12">
    <location>
        <begin position="221"/>
        <end position="488"/>
    </location>
</feature>
<feature type="compositionally biased region" description="Low complexity" evidence="11">
    <location>
        <begin position="53"/>
        <end position="68"/>
    </location>
</feature>
<feature type="compositionally biased region" description="Polar residues" evidence="11">
    <location>
        <begin position="37"/>
        <end position="52"/>
    </location>
</feature>
<organism evidence="13 14">
    <name type="scientific">Saccharomyces kudriavzevii (strain ATCC MYA-4449 / AS 2.2408 / CBS 8840 / NBRC 1802 / NCYC 2889)</name>
    <name type="common">Yeast</name>
    <dbReference type="NCBI Taxonomy" id="226230"/>
    <lineage>
        <taxon>Eukaryota</taxon>
        <taxon>Fungi</taxon>
        <taxon>Dikarya</taxon>
        <taxon>Ascomycota</taxon>
        <taxon>Saccharomycotina</taxon>
        <taxon>Saccharomycetes</taxon>
        <taxon>Saccharomycetales</taxon>
        <taxon>Saccharomycetaceae</taxon>
        <taxon>Saccharomyces</taxon>
    </lineage>
</organism>
<feature type="binding site" evidence="10">
    <location>
        <position position="250"/>
    </location>
    <ligand>
        <name>ATP</name>
        <dbReference type="ChEBI" id="CHEBI:30616"/>
    </ligand>
</feature>
<proteinExistence type="inferred from homology"/>
<evidence type="ECO:0000256" key="2">
    <source>
        <dbReference type="ARBA" id="ARBA00022741"/>
    </source>
</evidence>
<dbReference type="EC" id="2.7.12.2" evidence="6"/>
<name>A0AA35JB14_SACK1</name>
<dbReference type="PANTHER" id="PTHR48013">
    <property type="entry name" value="DUAL SPECIFICITY MITOGEN-ACTIVATED PROTEIN KINASE KINASE 5-RELATED"/>
    <property type="match status" value="1"/>
</dbReference>
<keyword evidence="4 10" id="KW-0067">ATP-binding</keyword>
<dbReference type="GO" id="GO:0005934">
    <property type="term" value="C:cellular bud tip"/>
    <property type="evidence" value="ECO:0007669"/>
    <property type="project" value="UniProtKB-ARBA"/>
</dbReference>
<dbReference type="AlphaFoldDB" id="A0AA35JB14"/>
<dbReference type="Gene3D" id="1.10.510.10">
    <property type="entry name" value="Transferase(Phosphotransferase) domain 1"/>
    <property type="match status" value="1"/>
</dbReference>
<evidence type="ECO:0000256" key="9">
    <source>
        <dbReference type="ARBA" id="ARBA00051693"/>
    </source>
</evidence>
<protein>
    <recommendedName>
        <fullName evidence="6">mitogen-activated protein kinase kinase</fullName>
        <ecNumber evidence="6">2.7.12.2</ecNumber>
    </recommendedName>
</protein>
<dbReference type="SUPFAM" id="SSF56112">
    <property type="entry name" value="Protein kinase-like (PK-like)"/>
    <property type="match status" value="1"/>
</dbReference>
<dbReference type="InterPro" id="IPR017441">
    <property type="entry name" value="Protein_kinase_ATP_BS"/>
</dbReference>
<comment type="similarity">
    <text evidence="5">Belongs to the protein kinase superfamily. STE Ser/Thr protein kinase family. MAP kinase kinase subfamily.</text>
</comment>
<dbReference type="Gene3D" id="3.30.200.20">
    <property type="entry name" value="Phosphorylase Kinase, domain 1"/>
    <property type="match status" value="1"/>
</dbReference>
<keyword evidence="1" id="KW-0808">Transferase</keyword>
<dbReference type="GO" id="GO:0000425">
    <property type="term" value="P:pexophagy"/>
    <property type="evidence" value="ECO:0007669"/>
    <property type="project" value="UniProtKB-ARBA"/>
</dbReference>
<dbReference type="PROSITE" id="PS00107">
    <property type="entry name" value="PROTEIN_KINASE_ATP"/>
    <property type="match status" value="1"/>
</dbReference>
<dbReference type="InterPro" id="IPR008271">
    <property type="entry name" value="Ser/Thr_kinase_AS"/>
</dbReference>
<dbReference type="FunFam" id="1.10.510.10:FF:000263">
    <property type="entry name" value="MAP kinase skh1/pek1"/>
    <property type="match status" value="1"/>
</dbReference>
<dbReference type="SMART" id="SM00220">
    <property type="entry name" value="S_TKc"/>
    <property type="match status" value="1"/>
</dbReference>
<dbReference type="GO" id="GO:0005524">
    <property type="term" value="F:ATP binding"/>
    <property type="evidence" value="ECO:0007669"/>
    <property type="project" value="UniProtKB-UniRule"/>
</dbReference>
<dbReference type="PANTHER" id="PTHR48013:SF6">
    <property type="entry name" value="MAP KINASE KINASE MKK1_SSP32-RELATED"/>
    <property type="match status" value="1"/>
</dbReference>
<sequence>MASMFRPPESKRSHQKTPKLTLPVTLVQNAKPANDGQHLNRSPYSSVNESPCSNNSTSATSATSATSSLASNSTLLYNRSSASTKTTATMKNRPVPPPLPPLVLAQTEDTRQYKIADEIHLSEGFSNFHVDSTHKESPSDFSFSKLDKIDTSFIKKEISAPGNDDSYPSALLSVYDLSSSGGNATPISATSMVSCSALMQGKDIDQLEEEAWKFGHLKNEIMTLGILGEGAGGSVAKCRLKNGKKIFALKTINTMNTDPEYQKQIYRELQFNKSFASSYIVQYYGMFTDEQSSSIYIAMEYMGGRSLEATYKNLLRRGGRISEKVIGKIAESVLRGLSYLHERKVIHRDIKPQNILLNDKGEIKLCDFGVSGEAVNSLAVTFTGTSFYMAPERIQGQPYSVTCDVWSLGLTLLEVAEGRFPFESDKITQNVAPIELLTMILTFSPHLKDEPELNIIWSTTFKSFIEYCLKKDARERPSPRQMLKHPWIIGQIKKKVNMERFVKKCWEDEQDNQ</sequence>
<evidence type="ECO:0000313" key="13">
    <source>
        <dbReference type="EMBL" id="CAI4053119.1"/>
    </source>
</evidence>
<comment type="catalytic activity">
    <reaction evidence="8">
        <text>L-threonyl-[protein] + ATP = O-phospho-L-threonyl-[protein] + ADP + H(+)</text>
        <dbReference type="Rhea" id="RHEA:46608"/>
        <dbReference type="Rhea" id="RHEA-COMP:11060"/>
        <dbReference type="Rhea" id="RHEA-COMP:11605"/>
        <dbReference type="ChEBI" id="CHEBI:15378"/>
        <dbReference type="ChEBI" id="CHEBI:30013"/>
        <dbReference type="ChEBI" id="CHEBI:30616"/>
        <dbReference type="ChEBI" id="CHEBI:61977"/>
        <dbReference type="ChEBI" id="CHEBI:456216"/>
        <dbReference type="EC" id="2.7.12.2"/>
    </reaction>
</comment>
<dbReference type="PROSITE" id="PS50011">
    <property type="entry name" value="PROTEIN_KINASE_DOM"/>
    <property type="match status" value="1"/>
</dbReference>
<dbReference type="GeneID" id="80927545"/>
<dbReference type="GO" id="GO:0000196">
    <property type="term" value="P:cell integrity MAPK cascade"/>
    <property type="evidence" value="ECO:0007669"/>
    <property type="project" value="UniProtKB-ARBA"/>
</dbReference>
<feature type="region of interest" description="Disordered" evidence="11">
    <location>
        <begin position="1"/>
        <end position="68"/>
    </location>
</feature>
<feature type="region of interest" description="Disordered" evidence="11">
    <location>
        <begin position="82"/>
        <end position="101"/>
    </location>
</feature>
<dbReference type="InterPro" id="IPR000719">
    <property type="entry name" value="Prot_kinase_dom"/>
</dbReference>
<evidence type="ECO:0000259" key="12">
    <source>
        <dbReference type="PROSITE" id="PS50011"/>
    </source>
</evidence>
<dbReference type="Pfam" id="PF00069">
    <property type="entry name" value="Pkinase"/>
    <property type="match status" value="1"/>
</dbReference>
<reference evidence="13" key="1">
    <citation type="submission" date="2022-10" db="EMBL/GenBank/DDBJ databases">
        <authorList>
            <person name="Byrne P K."/>
        </authorList>
    </citation>
    <scope>NUCLEOTIDE SEQUENCE</scope>
    <source>
        <strain evidence="13">IFO1802</strain>
    </source>
</reference>
<dbReference type="GO" id="GO:0004708">
    <property type="term" value="F:MAP kinase kinase activity"/>
    <property type="evidence" value="ECO:0007669"/>
    <property type="project" value="UniProtKB-EC"/>
</dbReference>
<dbReference type="GO" id="GO:0060237">
    <property type="term" value="P:regulation of fungal-type cell wall organization"/>
    <property type="evidence" value="ECO:0007669"/>
    <property type="project" value="UniProtKB-ARBA"/>
</dbReference>
<evidence type="ECO:0000256" key="4">
    <source>
        <dbReference type="ARBA" id="ARBA00022840"/>
    </source>
</evidence>
<keyword evidence="2 10" id="KW-0547">Nucleotide-binding</keyword>
<evidence type="ECO:0000313" key="14">
    <source>
        <dbReference type="Proteomes" id="UP001162087"/>
    </source>
</evidence>
<dbReference type="EMBL" id="OX365911">
    <property type="protein sequence ID" value="CAI4053119.1"/>
    <property type="molecule type" value="Genomic_DNA"/>
</dbReference>
<keyword evidence="14" id="KW-1185">Reference proteome</keyword>
<evidence type="ECO:0000256" key="3">
    <source>
        <dbReference type="ARBA" id="ARBA00022777"/>
    </source>
</evidence>
<comment type="catalytic activity">
    <reaction evidence="7">
        <text>L-seryl-[protein] + ATP = O-phospho-L-seryl-[protein] + ADP + H(+)</text>
        <dbReference type="Rhea" id="RHEA:17989"/>
        <dbReference type="Rhea" id="RHEA-COMP:9863"/>
        <dbReference type="Rhea" id="RHEA-COMP:11604"/>
        <dbReference type="ChEBI" id="CHEBI:15378"/>
        <dbReference type="ChEBI" id="CHEBI:29999"/>
        <dbReference type="ChEBI" id="CHEBI:30616"/>
        <dbReference type="ChEBI" id="CHEBI:83421"/>
        <dbReference type="ChEBI" id="CHEBI:456216"/>
        <dbReference type="EC" id="2.7.12.2"/>
    </reaction>
</comment>
<dbReference type="CDD" id="cd06621">
    <property type="entry name" value="PKc_Pek1_like"/>
    <property type="match status" value="1"/>
</dbReference>
<gene>
    <name evidence="13" type="primary">SKDI16G1350</name>
    <name evidence="13" type="ORF">SKDI_16G1350</name>
</gene>